<proteinExistence type="predicted"/>
<dbReference type="SUPFAM" id="SSF52540">
    <property type="entry name" value="P-loop containing nucleoside triphosphate hydrolases"/>
    <property type="match status" value="1"/>
</dbReference>
<dbReference type="GO" id="GO:0005524">
    <property type="term" value="F:ATP binding"/>
    <property type="evidence" value="ECO:0007669"/>
    <property type="project" value="UniProtKB-KW"/>
</dbReference>
<feature type="domain" description="AAA" evidence="1">
    <location>
        <begin position="24"/>
        <end position="157"/>
    </location>
</feature>
<keyword evidence="3" id="KW-0067">ATP-binding</keyword>
<gene>
    <name evidence="3" type="ORF">C1877_13995</name>
</gene>
<evidence type="ECO:0000313" key="3">
    <source>
        <dbReference type="EMBL" id="RDB62151.1"/>
    </source>
</evidence>
<dbReference type="Pfam" id="PF13635">
    <property type="entry name" value="DUF4143"/>
    <property type="match status" value="1"/>
</dbReference>
<protein>
    <submittedName>
        <fullName evidence="3">ATP-binding protein</fullName>
    </submittedName>
</protein>
<dbReference type="PANTHER" id="PTHR33295">
    <property type="entry name" value="ATPASE"/>
    <property type="match status" value="1"/>
</dbReference>
<feature type="domain" description="DUF4143" evidence="2">
    <location>
        <begin position="212"/>
        <end position="358"/>
    </location>
</feature>
<dbReference type="GeneID" id="78360807"/>
<dbReference type="RefSeq" id="WP_015540287.1">
    <property type="nucleotide sequence ID" value="NZ_CABMMS010000010.1"/>
</dbReference>
<dbReference type="InterPro" id="IPR027417">
    <property type="entry name" value="P-loop_NTPase"/>
</dbReference>
<dbReference type="EMBL" id="PPTS01000010">
    <property type="protein sequence ID" value="RDB62151.1"/>
    <property type="molecule type" value="Genomic_DNA"/>
</dbReference>
<keyword evidence="3" id="KW-0547">Nucleotide-binding</keyword>
<dbReference type="Pfam" id="PF13173">
    <property type="entry name" value="AAA_14"/>
    <property type="match status" value="1"/>
</dbReference>
<comment type="caution">
    <text evidence="3">The sequence shown here is derived from an EMBL/GenBank/DDBJ whole genome shotgun (WGS) entry which is preliminary data.</text>
</comment>
<dbReference type="InterPro" id="IPR041682">
    <property type="entry name" value="AAA_14"/>
</dbReference>
<evidence type="ECO:0000259" key="1">
    <source>
        <dbReference type="Pfam" id="PF13173"/>
    </source>
</evidence>
<evidence type="ECO:0000313" key="4">
    <source>
        <dbReference type="Proteomes" id="UP000254000"/>
    </source>
</evidence>
<organism evidence="3 4">
    <name type="scientific">Gordonibacter pamelaeae</name>
    <dbReference type="NCBI Taxonomy" id="471189"/>
    <lineage>
        <taxon>Bacteria</taxon>
        <taxon>Bacillati</taxon>
        <taxon>Actinomycetota</taxon>
        <taxon>Coriobacteriia</taxon>
        <taxon>Eggerthellales</taxon>
        <taxon>Eggerthellaceae</taxon>
        <taxon>Gordonibacter</taxon>
    </lineage>
</organism>
<evidence type="ECO:0000259" key="2">
    <source>
        <dbReference type="Pfam" id="PF13635"/>
    </source>
</evidence>
<dbReference type="OrthoDB" id="9801684at2"/>
<accession>A0A369LRH6</accession>
<dbReference type="InterPro" id="IPR025420">
    <property type="entry name" value="DUF4143"/>
</dbReference>
<reference evidence="3 4" key="1">
    <citation type="journal article" date="2018" name="Elife">
        <title>Discovery and characterization of a prevalent human gut bacterial enzyme sufficient for the inactivation of a family of plant toxins.</title>
        <authorList>
            <person name="Koppel N."/>
            <person name="Bisanz J.E."/>
            <person name="Pandelia M.E."/>
            <person name="Turnbaugh P.J."/>
            <person name="Balskus E.P."/>
        </authorList>
    </citation>
    <scope>NUCLEOTIDE SEQUENCE [LARGE SCALE GENOMIC DNA]</scope>
    <source>
        <strain evidence="3 4">3C</strain>
    </source>
</reference>
<dbReference type="Proteomes" id="UP000254000">
    <property type="component" value="Unassembled WGS sequence"/>
</dbReference>
<sequence>MTDSEFLIPRERYQRLLEAYRDAEQVKVLQGVRRCGKSAILTLYKDSLLSQGVEPRNIYYRRFDLLEEPLDVSAETLLQDVTQAWEKADRDNPFYVFLDEIQDVAGWEKVVRRLHSERGIDLYLTGSNAHILSSDLATLLAGRSVTIDVFPLSFREFVDFNRHEGDASASTDELFSKFLRYGGMPSLFSLKQQNEEFITRELSSIFDTVLLNDVALRRGIRDIALLERLVTYLFSTSGNLFSTRKVVGALVSSGRKTSAETIDNYISALEKSFILHGVEQSGIAGKQVLSPLRKFYPVDTGLRNLSTRFSPRDLGFQLEDVALVELLRRGYDVRVGAAEKAEVDFVANGHDKRIYFQVTETMLDNSVYDRELAPLRAIQDSFPKMVLTLDRFRTGTTEDGILIANLIDWLLDR</sequence>
<dbReference type="PANTHER" id="PTHR33295:SF20">
    <property type="entry name" value="ATPASE"/>
    <property type="match status" value="1"/>
</dbReference>
<dbReference type="AlphaFoldDB" id="A0A369LRH6"/>
<keyword evidence="4" id="KW-1185">Reference proteome</keyword>
<name>A0A369LRH6_9ACTN</name>